<dbReference type="GO" id="GO:0016810">
    <property type="term" value="F:hydrolase activity, acting on carbon-nitrogen (but not peptide) bonds"/>
    <property type="evidence" value="ECO:0007669"/>
    <property type="project" value="InterPro"/>
</dbReference>
<keyword evidence="3" id="KW-1185">Reference proteome</keyword>
<dbReference type="Gene3D" id="3.10.310.70">
    <property type="match status" value="1"/>
</dbReference>
<accession>A0AA39CMD4</accession>
<dbReference type="Gene3D" id="3.20.20.140">
    <property type="entry name" value="Metal-dependent hydrolases"/>
    <property type="match status" value="1"/>
</dbReference>
<dbReference type="Proteomes" id="UP001172673">
    <property type="component" value="Unassembled WGS sequence"/>
</dbReference>
<dbReference type="SUPFAM" id="SSF51338">
    <property type="entry name" value="Composite domain of metallo-dependent hydrolases"/>
    <property type="match status" value="1"/>
</dbReference>
<sequence>MRTLFENGTIYHGRYTSGFNTCTSMLINGDLIEYLGNEPRRRIPGLSNGEDAKVIDLKGRSVFPAFIDSHMHLLQFGVSLQKVGLDQCRDLEEIRSTIARAAKSNPDAKRILCRGWRQSTTNREALASMIDDIDPRPIFVDADDLHSEWCSSSALRAMGITRDTPDPVDGVIHRDEEGNPTGLISEGAVITMVWPYLMGLMSKEDKRDCIRTAIREYHATGYTGVIEMAMDQGNWELLEDMHKNGELGLRVAAHWIIIPTGDTAKDLAQVETAIDMHAVYNLQNSPDFRVAGIKLICDGVVDSCTAALSKPYLVPPHGVGDLNWKEDAVKRVAAKADAAGLQIAMHAIGDAAIRLAINTLEGLGTTGRRHRIEHLELTHPEDAKRLGRLGITASVQPVHSDPSILGAWPELIGRERCDWAFAHREFLENGAQLAFGTDSPTAPHLPLPNLYVANTRSSAREQHNHNKINQRQGLEMHQVFDAATWGAAYSCFAERETGSLEVGKKADFIMLDGLSHGLDAKSLLRAHVAETWMDGRRVYGP</sequence>
<dbReference type="SUPFAM" id="SSF51556">
    <property type="entry name" value="Metallo-dependent hydrolases"/>
    <property type="match status" value="1"/>
</dbReference>
<name>A0AA39CMD4_9EURO</name>
<dbReference type="PANTHER" id="PTHR22642:SF20">
    <property type="entry name" value="AMIDOHYDROLASE 3 DOMAIN-CONTAINING PROTEIN"/>
    <property type="match status" value="1"/>
</dbReference>
<dbReference type="InterPro" id="IPR032466">
    <property type="entry name" value="Metal_Hydrolase"/>
</dbReference>
<organism evidence="2 3">
    <name type="scientific">Cladophialophora chaetospira</name>
    <dbReference type="NCBI Taxonomy" id="386627"/>
    <lineage>
        <taxon>Eukaryota</taxon>
        <taxon>Fungi</taxon>
        <taxon>Dikarya</taxon>
        <taxon>Ascomycota</taxon>
        <taxon>Pezizomycotina</taxon>
        <taxon>Eurotiomycetes</taxon>
        <taxon>Chaetothyriomycetidae</taxon>
        <taxon>Chaetothyriales</taxon>
        <taxon>Herpotrichiellaceae</taxon>
        <taxon>Cladophialophora</taxon>
    </lineage>
</organism>
<evidence type="ECO:0000259" key="1">
    <source>
        <dbReference type="Pfam" id="PF07969"/>
    </source>
</evidence>
<dbReference type="InterPro" id="IPR013108">
    <property type="entry name" value="Amidohydro_3"/>
</dbReference>
<protein>
    <recommendedName>
        <fullName evidence="1">Amidohydrolase 3 domain-containing protein</fullName>
    </recommendedName>
</protein>
<dbReference type="Gene3D" id="2.30.40.10">
    <property type="entry name" value="Urease, subunit C, domain 1"/>
    <property type="match status" value="1"/>
</dbReference>
<feature type="domain" description="Amidohydrolase 3" evidence="1">
    <location>
        <begin position="53"/>
        <end position="539"/>
    </location>
</feature>
<dbReference type="InterPro" id="IPR033932">
    <property type="entry name" value="YtcJ-like"/>
</dbReference>
<dbReference type="PANTHER" id="PTHR22642">
    <property type="entry name" value="IMIDAZOLONEPROPIONASE"/>
    <property type="match status" value="1"/>
</dbReference>
<dbReference type="Pfam" id="PF07969">
    <property type="entry name" value="Amidohydro_3"/>
    <property type="match status" value="1"/>
</dbReference>
<gene>
    <name evidence="2" type="ORF">H2200_003117</name>
</gene>
<reference evidence="2" key="1">
    <citation type="submission" date="2022-10" db="EMBL/GenBank/DDBJ databases">
        <title>Culturing micro-colonial fungi from biological soil crusts in the Mojave desert and describing Neophaeococcomyces mojavensis, and introducing the new genera and species Taxawa tesnikishii.</title>
        <authorList>
            <person name="Kurbessoian T."/>
            <person name="Stajich J.E."/>
        </authorList>
    </citation>
    <scope>NUCLEOTIDE SEQUENCE</scope>
    <source>
        <strain evidence="2">TK_41</strain>
    </source>
</reference>
<proteinExistence type="predicted"/>
<evidence type="ECO:0000313" key="3">
    <source>
        <dbReference type="Proteomes" id="UP001172673"/>
    </source>
</evidence>
<dbReference type="AlphaFoldDB" id="A0AA39CMD4"/>
<dbReference type="InterPro" id="IPR011059">
    <property type="entry name" value="Metal-dep_hydrolase_composite"/>
</dbReference>
<dbReference type="CDD" id="cd01300">
    <property type="entry name" value="YtcJ_like"/>
    <property type="match status" value="1"/>
</dbReference>
<evidence type="ECO:0000313" key="2">
    <source>
        <dbReference type="EMBL" id="KAJ9613176.1"/>
    </source>
</evidence>
<comment type="caution">
    <text evidence="2">The sequence shown here is derived from an EMBL/GenBank/DDBJ whole genome shotgun (WGS) entry which is preliminary data.</text>
</comment>
<dbReference type="EMBL" id="JAPDRK010000004">
    <property type="protein sequence ID" value="KAJ9613176.1"/>
    <property type="molecule type" value="Genomic_DNA"/>
</dbReference>